<dbReference type="SMART" id="SM00671">
    <property type="entry name" value="SEL1"/>
    <property type="match status" value="3"/>
</dbReference>
<gene>
    <name evidence="3" type="ORF">M9Y10_038436</name>
</gene>
<name>A0ABR2K8E7_9EUKA</name>
<dbReference type="SUPFAM" id="SSF81901">
    <property type="entry name" value="HCP-like"/>
    <property type="match status" value="2"/>
</dbReference>
<dbReference type="InterPro" id="IPR050767">
    <property type="entry name" value="Sel1_AlgK"/>
</dbReference>
<dbReference type="Gene3D" id="1.25.40.10">
    <property type="entry name" value="Tetratricopeptide repeat domain"/>
    <property type="match status" value="2"/>
</dbReference>
<protein>
    <recommendedName>
        <fullName evidence="5">HCP-like protein</fullName>
    </recommendedName>
</protein>
<dbReference type="PANTHER" id="PTHR11102">
    <property type="entry name" value="SEL-1-LIKE PROTEIN"/>
    <property type="match status" value="1"/>
</dbReference>
<proteinExistence type="inferred from homology"/>
<feature type="region of interest" description="Disordered" evidence="2">
    <location>
        <begin position="166"/>
        <end position="190"/>
    </location>
</feature>
<evidence type="ECO:0000256" key="1">
    <source>
        <dbReference type="ARBA" id="ARBA00038101"/>
    </source>
</evidence>
<dbReference type="PANTHER" id="PTHR11102:SF160">
    <property type="entry name" value="ERAD-ASSOCIATED E3 UBIQUITIN-PROTEIN LIGASE COMPONENT HRD3"/>
    <property type="match status" value="1"/>
</dbReference>
<accession>A0ABR2K8E7</accession>
<evidence type="ECO:0000313" key="3">
    <source>
        <dbReference type="EMBL" id="KAK8887396.1"/>
    </source>
</evidence>
<sequence length="347" mass="38758">MNSVFALTSPDELQTRADHGEAESQYRLAKKIFSSDGTNQDRSVAAKYFKMAADQNHPKGLNGYGACLEFGIGVEADMNEAARYYAASAALGDPIGQMNYAICLKNGFGMPKYQPPVKDEKKSINYDKILDELHQADLQKLREESMEDTMNNSKINRLAVTLVDPSSLNKNGDSNSNGKPQFPIPPPIEQYDENKEKENVKKVVSTPSKTNHLKSTTEISSLLIGKNEKKLKKEIKKSREIAPPTAYFKYAADNGEVEAESIFGRCILRGEYGNRDLKEAEKYLQMASRAGDTDAKRCFLYYSTINEKTSKSSISKVPTSLLTTNSSKISNSKNYRSRSVLRQVTRR</sequence>
<evidence type="ECO:0000256" key="2">
    <source>
        <dbReference type="SAM" id="MobiDB-lite"/>
    </source>
</evidence>
<dbReference type="Pfam" id="PF08238">
    <property type="entry name" value="Sel1"/>
    <property type="match status" value="4"/>
</dbReference>
<dbReference type="EMBL" id="JAPFFF010000006">
    <property type="protein sequence ID" value="KAK8887396.1"/>
    <property type="molecule type" value="Genomic_DNA"/>
</dbReference>
<comment type="caution">
    <text evidence="3">The sequence shown here is derived from an EMBL/GenBank/DDBJ whole genome shotgun (WGS) entry which is preliminary data.</text>
</comment>
<organism evidence="3 4">
    <name type="scientific">Tritrichomonas musculus</name>
    <dbReference type="NCBI Taxonomy" id="1915356"/>
    <lineage>
        <taxon>Eukaryota</taxon>
        <taxon>Metamonada</taxon>
        <taxon>Parabasalia</taxon>
        <taxon>Tritrichomonadida</taxon>
        <taxon>Tritrichomonadidae</taxon>
        <taxon>Tritrichomonas</taxon>
    </lineage>
</organism>
<reference evidence="3 4" key="1">
    <citation type="submission" date="2024-04" db="EMBL/GenBank/DDBJ databases">
        <title>Tritrichomonas musculus Genome.</title>
        <authorList>
            <person name="Alves-Ferreira E."/>
            <person name="Grigg M."/>
            <person name="Lorenzi H."/>
            <person name="Galac M."/>
        </authorList>
    </citation>
    <scope>NUCLEOTIDE SEQUENCE [LARGE SCALE GENOMIC DNA]</scope>
    <source>
        <strain evidence="3 4">EAF2021</strain>
    </source>
</reference>
<comment type="similarity">
    <text evidence="1">Belongs to the sel-1 family.</text>
</comment>
<feature type="compositionally biased region" description="Polar residues" evidence="2">
    <location>
        <begin position="166"/>
        <end position="179"/>
    </location>
</feature>
<feature type="region of interest" description="Disordered" evidence="2">
    <location>
        <begin position="1"/>
        <end position="21"/>
    </location>
</feature>
<dbReference type="Proteomes" id="UP001470230">
    <property type="component" value="Unassembled WGS sequence"/>
</dbReference>
<evidence type="ECO:0008006" key="5">
    <source>
        <dbReference type="Google" id="ProtNLM"/>
    </source>
</evidence>
<dbReference type="InterPro" id="IPR011990">
    <property type="entry name" value="TPR-like_helical_dom_sf"/>
</dbReference>
<evidence type="ECO:0000313" key="4">
    <source>
        <dbReference type="Proteomes" id="UP001470230"/>
    </source>
</evidence>
<dbReference type="InterPro" id="IPR006597">
    <property type="entry name" value="Sel1-like"/>
</dbReference>
<keyword evidence="4" id="KW-1185">Reference proteome</keyword>